<protein>
    <submittedName>
        <fullName evidence="1">Uncharacterized protein</fullName>
    </submittedName>
</protein>
<comment type="caution">
    <text evidence="1">The sequence shown here is derived from an EMBL/GenBank/DDBJ whole genome shotgun (WGS) entry which is preliminary data.</text>
</comment>
<dbReference type="PATRIC" id="fig|595434.4.peg.3205"/>
<name>A0A0J1BDR9_RHOIS</name>
<gene>
    <name evidence="1" type="ORF">RISK_003364</name>
</gene>
<sequence length="49" mass="5514">MPHFSVFLHADTSPETKCDAQHFETARPAKTKRMKTKRVLVQGWGVAAC</sequence>
<keyword evidence="2" id="KW-1185">Reference proteome</keyword>
<dbReference type="EMBL" id="LECT01000026">
    <property type="protein sequence ID" value="KLU04742.1"/>
    <property type="molecule type" value="Genomic_DNA"/>
</dbReference>
<accession>A0A0J1BDR9</accession>
<dbReference type="AlphaFoldDB" id="A0A0J1BDR9"/>
<reference evidence="1" key="1">
    <citation type="submission" date="2015-05" db="EMBL/GenBank/DDBJ databases">
        <title>Permanent draft genome of Rhodopirellula islandicus K833.</title>
        <authorList>
            <person name="Kizina J."/>
            <person name="Richter M."/>
            <person name="Glockner F.O."/>
            <person name="Harder J."/>
        </authorList>
    </citation>
    <scope>NUCLEOTIDE SEQUENCE [LARGE SCALE GENOMIC DNA]</scope>
    <source>
        <strain evidence="1">K833</strain>
    </source>
</reference>
<dbReference type="Proteomes" id="UP000036367">
    <property type="component" value="Unassembled WGS sequence"/>
</dbReference>
<evidence type="ECO:0000313" key="1">
    <source>
        <dbReference type="EMBL" id="KLU04742.1"/>
    </source>
</evidence>
<evidence type="ECO:0000313" key="2">
    <source>
        <dbReference type="Proteomes" id="UP000036367"/>
    </source>
</evidence>
<proteinExistence type="predicted"/>
<organism evidence="1 2">
    <name type="scientific">Rhodopirellula islandica</name>
    <dbReference type="NCBI Taxonomy" id="595434"/>
    <lineage>
        <taxon>Bacteria</taxon>
        <taxon>Pseudomonadati</taxon>
        <taxon>Planctomycetota</taxon>
        <taxon>Planctomycetia</taxon>
        <taxon>Pirellulales</taxon>
        <taxon>Pirellulaceae</taxon>
        <taxon>Rhodopirellula</taxon>
    </lineage>
</organism>